<keyword evidence="3" id="KW-0408">Iron</keyword>
<keyword evidence="2" id="KW-0479">Metal-binding</keyword>
<protein>
    <submittedName>
        <fullName evidence="5">Cupin</fullName>
    </submittedName>
</protein>
<comment type="cofactor">
    <cofactor evidence="1">
        <name>Fe(2+)</name>
        <dbReference type="ChEBI" id="CHEBI:29033"/>
    </cofactor>
</comment>
<dbReference type="AlphaFoldDB" id="A0A931FEK8"/>
<proteinExistence type="predicted"/>
<keyword evidence="6" id="KW-1185">Reference proteome</keyword>
<gene>
    <name evidence="5" type="ORF">I2501_28045</name>
</gene>
<dbReference type="Pfam" id="PF08007">
    <property type="entry name" value="JmjC_2"/>
    <property type="match status" value="1"/>
</dbReference>
<dbReference type="EMBL" id="JADPRT010000013">
    <property type="protein sequence ID" value="MBF9071882.1"/>
    <property type="molecule type" value="Genomic_DNA"/>
</dbReference>
<evidence type="ECO:0000313" key="6">
    <source>
        <dbReference type="Proteomes" id="UP000657385"/>
    </source>
</evidence>
<evidence type="ECO:0000259" key="4">
    <source>
        <dbReference type="PROSITE" id="PS51184"/>
    </source>
</evidence>
<dbReference type="Gene3D" id="2.60.120.650">
    <property type="entry name" value="Cupin"/>
    <property type="match status" value="1"/>
</dbReference>
<dbReference type="InterPro" id="IPR003347">
    <property type="entry name" value="JmjC_dom"/>
</dbReference>
<dbReference type="RefSeq" id="WP_196197037.1">
    <property type="nucleotide sequence ID" value="NZ_JADPRT010000013.1"/>
</dbReference>
<evidence type="ECO:0000256" key="1">
    <source>
        <dbReference type="ARBA" id="ARBA00001954"/>
    </source>
</evidence>
<dbReference type="PANTHER" id="PTHR13096:SF8">
    <property type="entry name" value="RIBOSOMAL OXYGENASE 1"/>
    <property type="match status" value="1"/>
</dbReference>
<feature type="domain" description="JmjC" evidence="4">
    <location>
        <begin position="101"/>
        <end position="245"/>
    </location>
</feature>
<accession>A0A931FEK8</accession>
<reference evidence="5" key="1">
    <citation type="submission" date="2020-11" db="EMBL/GenBank/DDBJ databases">
        <title>Isolation and identification of active actinomycetes.</title>
        <authorList>
            <person name="Yu B."/>
        </authorList>
    </citation>
    <scope>NUCLEOTIDE SEQUENCE</scope>
    <source>
        <strain evidence="5">NEAU-YB345</strain>
    </source>
</reference>
<evidence type="ECO:0000256" key="3">
    <source>
        <dbReference type="ARBA" id="ARBA00023004"/>
    </source>
</evidence>
<dbReference type="PROSITE" id="PS51184">
    <property type="entry name" value="JMJC"/>
    <property type="match status" value="1"/>
</dbReference>
<dbReference type="InterPro" id="IPR039994">
    <property type="entry name" value="NO66-like"/>
</dbReference>
<evidence type="ECO:0000313" key="5">
    <source>
        <dbReference type="EMBL" id="MBF9071882.1"/>
    </source>
</evidence>
<sequence>MDHLFVRGVEKALGWDGPAALGTAFARGTLDEPDFLARLLTPNKLLDLVMRRSLTTPQFRIFHEGSEMHPGRYINPAVTRRGQAIPMADMRRVGTLLGSGCTLVLDEIDFFDPVMEVVCRALQWWSHELVQVNAYLTTQDASGFKLHWDDHDVLIVQLAGEKSWEVRGASRRVPMYRDGAPNTEPSEDIVWQGSMRAGDVMHIPRGFWHQATRSDQGDGYSLHATFGIVKRAGVNWAAWLADQCRADEAFRADLNHWEWGGQQEHLVQALADLASAMPPAEFLAARERERSAARHVPHLGIFGEPHTVVCVSEFEPVINTIGHTVDVIASGKKLTFAAKALPALRLLLSGHPVDIATAAPDTGVDVARLAEILIKEEICTALTSELSSGYTELSTAATYSKAH</sequence>
<evidence type="ECO:0000256" key="2">
    <source>
        <dbReference type="ARBA" id="ARBA00022723"/>
    </source>
</evidence>
<dbReference type="SUPFAM" id="SSF51197">
    <property type="entry name" value="Clavaminate synthase-like"/>
    <property type="match status" value="1"/>
</dbReference>
<comment type="caution">
    <text evidence="5">The sequence shown here is derived from an EMBL/GenBank/DDBJ whole genome shotgun (WGS) entry which is preliminary data.</text>
</comment>
<dbReference type="Proteomes" id="UP000657385">
    <property type="component" value="Unassembled WGS sequence"/>
</dbReference>
<name>A0A931FEK8_9ACTN</name>
<organism evidence="5 6">
    <name type="scientific">Streptacidiphilus fuscans</name>
    <dbReference type="NCBI Taxonomy" id="2789292"/>
    <lineage>
        <taxon>Bacteria</taxon>
        <taxon>Bacillati</taxon>
        <taxon>Actinomycetota</taxon>
        <taxon>Actinomycetes</taxon>
        <taxon>Kitasatosporales</taxon>
        <taxon>Streptomycetaceae</taxon>
        <taxon>Streptacidiphilus</taxon>
    </lineage>
</organism>
<dbReference type="GO" id="GO:0046872">
    <property type="term" value="F:metal ion binding"/>
    <property type="evidence" value="ECO:0007669"/>
    <property type="project" value="UniProtKB-KW"/>
</dbReference>
<dbReference type="PANTHER" id="PTHR13096">
    <property type="entry name" value="MINA53 MYC INDUCED NUCLEAR ANTIGEN"/>
    <property type="match status" value="1"/>
</dbReference>